<dbReference type="Pfam" id="PF04193">
    <property type="entry name" value="PQ-loop"/>
    <property type="match status" value="2"/>
</dbReference>
<dbReference type="AlphaFoldDB" id="A0A8H4QHB0"/>
<evidence type="ECO:0000256" key="4">
    <source>
        <dbReference type="ARBA" id="ARBA00023136"/>
    </source>
</evidence>
<dbReference type="GO" id="GO:0016020">
    <property type="term" value="C:membrane"/>
    <property type="evidence" value="ECO:0007669"/>
    <property type="project" value="UniProtKB-SubCell"/>
</dbReference>
<feature type="transmembrane region" description="Helical" evidence="6">
    <location>
        <begin position="130"/>
        <end position="148"/>
    </location>
</feature>
<organism evidence="7 8">
    <name type="scientific">Agrocybe pediades</name>
    <dbReference type="NCBI Taxonomy" id="84607"/>
    <lineage>
        <taxon>Eukaryota</taxon>
        <taxon>Fungi</taxon>
        <taxon>Dikarya</taxon>
        <taxon>Basidiomycota</taxon>
        <taxon>Agaricomycotina</taxon>
        <taxon>Agaricomycetes</taxon>
        <taxon>Agaricomycetidae</taxon>
        <taxon>Agaricales</taxon>
        <taxon>Agaricineae</taxon>
        <taxon>Strophariaceae</taxon>
        <taxon>Agrocybe</taxon>
    </lineage>
</organism>
<evidence type="ECO:0000313" key="7">
    <source>
        <dbReference type="EMBL" id="KAF4610756.1"/>
    </source>
</evidence>
<evidence type="ECO:0000256" key="1">
    <source>
        <dbReference type="ARBA" id="ARBA00004141"/>
    </source>
</evidence>
<comment type="subcellular location">
    <subcellularLocation>
        <location evidence="1">Membrane</location>
        <topology evidence="1">Multi-pass membrane protein</topology>
    </subcellularLocation>
</comment>
<keyword evidence="2 6" id="KW-0812">Transmembrane</keyword>
<feature type="transmembrane region" description="Helical" evidence="6">
    <location>
        <begin position="160"/>
        <end position="184"/>
    </location>
</feature>
<dbReference type="EMBL" id="JAACJL010000058">
    <property type="protein sequence ID" value="KAF4610756.1"/>
    <property type="molecule type" value="Genomic_DNA"/>
</dbReference>
<accession>A0A8H4QHB0</accession>
<feature type="transmembrane region" description="Helical" evidence="6">
    <location>
        <begin position="40"/>
        <end position="61"/>
    </location>
</feature>
<dbReference type="SMART" id="SM00679">
    <property type="entry name" value="CTNS"/>
    <property type="match status" value="2"/>
</dbReference>
<keyword evidence="4 6" id="KW-0472">Membrane</keyword>
<evidence type="ECO:0000256" key="6">
    <source>
        <dbReference type="SAM" id="Phobius"/>
    </source>
</evidence>
<sequence length="292" mass="32705">MPYRNSVAENVFGVTGTICWTAQLIPQAWKSYHNKSTTGLSHWLLLLWGISAVLQGTYVLLQRLNIPLMVQPQLFGFLSLICWGQCQYYGLRRSRRTAIFLTALTIVFCGVLEFVLVLTIRPSHDRGKHTAADALGILSSVLVSVALFPQYWEIYKYKEVIGISMLFITVDILGGVFNLLSLVFKEKFDAIAAVTYAAVVVLDSVIVVAALILNPKARKRRVRDDQRAFSIHDSQDAIDMLHDTSRPVTPQLSESHSNSITSLTSTVVEEMEEGRVHNLEKPEEKVANEHST</sequence>
<name>A0A8H4QHB0_9AGAR</name>
<dbReference type="InterPro" id="IPR051415">
    <property type="entry name" value="LAAT-1"/>
</dbReference>
<evidence type="ECO:0008006" key="9">
    <source>
        <dbReference type="Google" id="ProtNLM"/>
    </source>
</evidence>
<evidence type="ECO:0000256" key="2">
    <source>
        <dbReference type="ARBA" id="ARBA00022692"/>
    </source>
</evidence>
<dbReference type="InterPro" id="IPR006603">
    <property type="entry name" value="PQ-loop_rpt"/>
</dbReference>
<dbReference type="Gene3D" id="1.20.1280.290">
    <property type="match status" value="2"/>
</dbReference>
<feature type="compositionally biased region" description="Basic and acidic residues" evidence="5">
    <location>
        <begin position="273"/>
        <end position="292"/>
    </location>
</feature>
<dbReference type="PANTHER" id="PTHR16201:SF37">
    <property type="entry name" value="PQ-LOOP REPEAT-CONTAINING PROTEIN"/>
    <property type="match status" value="1"/>
</dbReference>
<evidence type="ECO:0000256" key="3">
    <source>
        <dbReference type="ARBA" id="ARBA00022989"/>
    </source>
</evidence>
<evidence type="ECO:0000256" key="5">
    <source>
        <dbReference type="SAM" id="MobiDB-lite"/>
    </source>
</evidence>
<comment type="caution">
    <text evidence="7">The sequence shown here is derived from an EMBL/GenBank/DDBJ whole genome shotgun (WGS) entry which is preliminary data.</text>
</comment>
<proteinExistence type="predicted"/>
<keyword evidence="3 6" id="KW-1133">Transmembrane helix</keyword>
<evidence type="ECO:0000313" key="8">
    <source>
        <dbReference type="Proteomes" id="UP000521872"/>
    </source>
</evidence>
<gene>
    <name evidence="7" type="ORF">D9613_006898</name>
</gene>
<keyword evidence="8" id="KW-1185">Reference proteome</keyword>
<reference evidence="7 8" key="1">
    <citation type="submission" date="2019-12" db="EMBL/GenBank/DDBJ databases">
        <authorList>
            <person name="Floudas D."/>
            <person name="Bentzer J."/>
            <person name="Ahren D."/>
            <person name="Johansson T."/>
            <person name="Persson P."/>
            <person name="Tunlid A."/>
        </authorList>
    </citation>
    <scope>NUCLEOTIDE SEQUENCE [LARGE SCALE GENOMIC DNA]</scope>
    <source>
        <strain evidence="7 8">CBS 102.39</strain>
    </source>
</reference>
<dbReference type="PANTHER" id="PTHR16201">
    <property type="entry name" value="SEVEN TRANSMEMBRANE PROTEIN 1-RELATED"/>
    <property type="match status" value="1"/>
</dbReference>
<dbReference type="Proteomes" id="UP000521872">
    <property type="component" value="Unassembled WGS sequence"/>
</dbReference>
<feature type="region of interest" description="Disordered" evidence="5">
    <location>
        <begin position="272"/>
        <end position="292"/>
    </location>
</feature>
<feature type="transmembrane region" description="Helical" evidence="6">
    <location>
        <begin position="190"/>
        <end position="213"/>
    </location>
</feature>
<protein>
    <recommendedName>
        <fullName evidence="9">PQ-loop-domain-containing protein</fullName>
    </recommendedName>
</protein>
<feature type="transmembrane region" description="Helical" evidence="6">
    <location>
        <begin position="98"/>
        <end position="118"/>
    </location>
</feature>